<organism evidence="2">
    <name type="scientific">Arabidopsis thaliana</name>
    <name type="common">Mouse-ear cress</name>
    <dbReference type="NCBI Taxonomy" id="3702"/>
    <lineage>
        <taxon>Eukaryota</taxon>
        <taxon>Viridiplantae</taxon>
        <taxon>Streptophyta</taxon>
        <taxon>Embryophyta</taxon>
        <taxon>Tracheophyta</taxon>
        <taxon>Spermatophyta</taxon>
        <taxon>Magnoliopsida</taxon>
        <taxon>eudicotyledons</taxon>
        <taxon>Gunneridae</taxon>
        <taxon>Pentapetalae</taxon>
        <taxon>rosids</taxon>
        <taxon>malvids</taxon>
        <taxon>Brassicales</taxon>
        <taxon>Brassicaceae</taxon>
        <taxon>Camelineae</taxon>
        <taxon>Arabidopsis</taxon>
    </lineage>
</organism>
<reference evidence="2" key="4">
    <citation type="submission" date="1999-06" db="EMBL/GenBank/DDBJ databases">
        <authorList>
            <person name="Waterston R."/>
        </authorList>
    </citation>
    <scope>NUCLEOTIDE SEQUENCE</scope>
</reference>
<dbReference type="AlphaFoldDB" id="Q9XH22"/>
<evidence type="ECO:0000313" key="2">
    <source>
        <dbReference type="EMBL" id="AAD38219.1"/>
    </source>
</evidence>
<dbReference type="PIR" id="B85073">
    <property type="entry name" value="B85073"/>
</dbReference>
<dbReference type="InterPro" id="IPR012340">
    <property type="entry name" value="NA-bd_OB-fold"/>
</dbReference>
<sequence>MVYFHSLHELSPFSTRWMICDMVLRVYIKEHKLRLHFTSPFYFYMLQENQRKSISTFRVSPNFEPIKATPHHYEIEFMEETLVTCSYPRKAVLLNRFTPFDYIVEDTVLTDTLVGDENQSNRSSTDGFIDKGNFRVHQMANRRKVRHPFERLLDVGRL</sequence>
<dbReference type="InterPro" id="IPR003871">
    <property type="entry name" value="RFA1B/D_OB_1st"/>
</dbReference>
<dbReference type="CDD" id="cd04480">
    <property type="entry name" value="RPA1_DBD_A_like"/>
    <property type="match status" value="1"/>
</dbReference>
<reference evidence="3" key="5">
    <citation type="submission" date="2000-03" db="EMBL/GenBank/DDBJ databases">
        <authorList>
            <person name="EU Arabidopsis sequencing project"/>
        </authorList>
    </citation>
    <scope>NUCLEOTIDE SEQUENCE</scope>
</reference>
<dbReference type="EMBL" id="AF147264">
    <property type="protein sequence ID" value="AAD38219.1"/>
    <property type="molecule type" value="Genomic_DNA"/>
</dbReference>
<reference evidence="2" key="2">
    <citation type="submission" date="1999-05" db="EMBL/GenBank/DDBJ databases">
        <title>The A. thaliana Genome Sequencing Project.</title>
        <authorList>
            <person name="WashU"/>
        </authorList>
    </citation>
    <scope>NUCLEOTIDE SEQUENCE</scope>
</reference>
<reference evidence="2" key="3">
    <citation type="submission" date="1999-05" db="EMBL/GenBank/DDBJ databases">
        <title>The sequence of A. thaliana T3E15.</title>
        <authorList>
            <person name="Ryan E."/>
            <person name="Wohldman P."/>
            <person name="Phillips A."/>
        </authorList>
    </citation>
    <scope>NUCLEOTIDE SEQUENCE</scope>
</reference>
<proteinExistence type="predicted"/>
<accession>Q9XH22</accession>
<dbReference type="EMBL" id="AL161505">
    <property type="protein sequence ID" value="CAB81118.1"/>
    <property type="molecule type" value="Genomic_DNA"/>
</dbReference>
<evidence type="ECO:0000259" key="1">
    <source>
        <dbReference type="Pfam" id="PF02721"/>
    </source>
</evidence>
<dbReference type="Pfam" id="PF02721">
    <property type="entry name" value="DUF223"/>
    <property type="match status" value="1"/>
</dbReference>
<gene>
    <name evidence="2" type="primary">T3E15.12</name>
    <name evidence="3" type="ordered locus">At4g07480</name>
</gene>
<feature type="domain" description="Replication protein A 70 kDa DNA-binding subunit B/D first OB fold" evidence="1">
    <location>
        <begin position="39"/>
        <end position="84"/>
    </location>
</feature>
<evidence type="ECO:0000313" key="3">
    <source>
        <dbReference type="EMBL" id="CAB81118.1"/>
    </source>
</evidence>
<name>Q9XH22_ARATH</name>
<reference key="1">
    <citation type="journal article" date="1999" name="Nature">
        <title>Sequence and analysis of chromosome 4 of the plant Arabidopsis thaliana.</title>
        <authorList>
            <consortium name="EU"/>
            <consortium name="CSHL and WU Arabidopsis Sequencing Project"/>
            <person name="Mayer K."/>
            <person name="Schuller C."/>
            <person name="Wambutt R."/>
            <person name="Murphy G."/>
            <person name="Volckaert G."/>
            <person name="Pohl T."/>
            <person name="Dusterhoft A."/>
            <person name="Stiekema W."/>
            <person name="Entian K.D."/>
            <person name="Terryn N."/>
            <person name="Harris B."/>
            <person name="Ansorge W."/>
            <person name="Brandt P."/>
            <person name="Grivell L."/>
            <person name="Rieger M."/>
            <person name="Weichselgartner M."/>
            <person name="de Simone V."/>
            <person name="Obermaier B."/>
            <person name="Mache R."/>
            <person name="Muller M."/>
            <person name="Kreis M."/>
            <person name="Delseny M."/>
            <person name="Puigdomenech P."/>
            <person name="Watson M."/>
            <person name="Schmidtheini T."/>
            <person name="Reichert B."/>
            <person name="Portatelle D."/>
            <person name="Perez-Alonso M."/>
            <person name="Boutry M."/>
            <person name="Bancroft I."/>
            <person name="Vos P."/>
            <person name="Hoheisel J."/>
            <person name="Zimmermann W."/>
            <person name="Wedler H."/>
            <person name="Ridley P."/>
            <person name="Langham S.A."/>
            <person name="McCullagh B."/>
            <person name="Bilham L."/>
            <person name="Robben J."/>
            <person name="Van der Schueren J."/>
            <person name="Grymonprez B."/>
            <person name="Chuang Y.J."/>
            <person name="Vandenbussche F."/>
            <person name="Braeken M."/>
            <person name="Weltjens I."/>
            <person name="Voet M."/>
            <person name="Bastiaens I."/>
            <person name="Aert R."/>
            <person name="Defoor E."/>
            <person name="Weitzenegger T."/>
            <person name="Bothe G."/>
            <person name="Ramsperger U."/>
            <person name="Hilbert H."/>
            <person name="Braun M."/>
            <person name="Holzer E."/>
            <person name="Brandt A."/>
            <person name="Peters S."/>
            <person name="van Staveren M."/>
            <person name="Dirske W."/>
            <person name="Mooijman P."/>
            <person name="Klein Lankhorst R."/>
            <person name="Rose M."/>
            <person name="Hauf J."/>
            <person name="Kotter P."/>
            <person name="Berneiser S."/>
            <person name="Hempel S."/>
            <person name="Feldpausch M."/>
            <person name="Lamberth S."/>
            <person name="Van den Daele H."/>
            <person name="De Keyser A."/>
            <person name="Buysshaert C."/>
            <person name="Gielen J."/>
            <person name="Villarroel R."/>
            <person name="De Clercq R."/>
            <person name="Van Montagu M."/>
            <person name="Rogers J."/>
            <person name="Cronin A."/>
            <person name="Quail M."/>
            <person name="Bray-Allen S."/>
            <person name="Clark L."/>
            <person name="Doggett J."/>
            <person name="Hall S."/>
            <person name="Kay M."/>
            <person name="Lennard N."/>
            <person name="McLay K."/>
            <person name="Mayes R."/>
            <person name="Pettett A."/>
            <person name="Rajandream M.A."/>
            <person name="Lyne M."/>
            <person name="Benes V."/>
            <person name="Rechmann S."/>
            <person name="Borkova D."/>
            <person name="Blocker H."/>
            <person name="Scharfe M."/>
            <person name="Grimm M."/>
            <person name="Lohnert T.H."/>
            <person name="Dose S."/>
            <person name="de Haan M."/>
            <person name="Maarse A."/>
            <person name="Schafer M."/>
            <person name="Muller-Auer S."/>
            <person name="Gabel C."/>
            <person name="Fuchs M."/>
            <person name="Fartmann B."/>
            <person name="Granderath K."/>
            <person name="Dauner D."/>
            <person name="Herzl A."/>
            <person name="Neumann S."/>
            <person name="Argiriou A."/>
            <person name="Vitale D."/>
            <person name="Liguori R."/>
            <person name="Piravandi E."/>
            <person name="Massenet O."/>
            <person name="Quigley F."/>
            <person name="Clabauld G."/>
            <person name="Mundlein A."/>
            <person name="Felber R."/>
            <person name="Schnabl S."/>
            <person name="Hiller R."/>
            <person name="Schmidt W."/>
            <person name="Lecharny A."/>
            <person name="Aubourg S."/>
            <person name="Chefdor F."/>
            <person name="Cooke R."/>
            <person name="Berger C."/>
            <person name="Montfort A."/>
            <person name="Casacuberta E."/>
            <person name="Gibbons T."/>
            <person name="Weber N."/>
            <person name="Vandenbol M."/>
            <person name="Bargues M."/>
            <person name="Terol J."/>
            <person name="Torres A."/>
            <person name="Perez-Perez A."/>
            <person name="Purnelle B."/>
            <person name="Bent E."/>
            <person name="Johnson S."/>
            <person name="Tacon D."/>
            <person name="Jesse T."/>
            <person name="Heijnen L."/>
            <person name="Schwarz S."/>
            <person name="Scholler P."/>
            <person name="Heber S."/>
            <person name="Francs P."/>
            <person name="Bielke C."/>
            <person name="Frishman D."/>
            <person name="Haase D."/>
            <person name="Lemcke K."/>
            <person name="Mewes H.W."/>
            <person name="Stocker S."/>
            <person name="Zaccaria P."/>
            <person name="Bevan M."/>
            <person name="Wilson R.K."/>
            <person name="de la Bastide M."/>
            <person name="Habermann K."/>
            <person name="Parnell L."/>
            <person name="Dedhia N."/>
            <person name="Gnoj L."/>
            <person name="Schutz K."/>
            <person name="Huang E."/>
            <person name="Spiegel L."/>
            <person name="Sehkon M."/>
            <person name="Murray J."/>
            <person name="Sheet P."/>
            <person name="Cordes M."/>
            <person name="Abu-Threideh J."/>
            <person name="Stoneking T."/>
            <person name="Kalicki J."/>
            <person name="Graves T."/>
            <person name="Harmon G."/>
            <person name="Edwards J."/>
            <person name="Latreille P."/>
            <person name="Courtney L."/>
            <person name="Cloud J."/>
            <person name="Abbott A."/>
            <person name="Scott K."/>
            <person name="Johnson D."/>
            <person name="Minx P."/>
            <person name="Bentley D."/>
            <person name="Fulton B."/>
            <person name="Miller N."/>
            <person name="Greco T."/>
            <person name="Kemp K."/>
            <person name="Kramer J."/>
            <person name="Fulton L."/>
            <person name="Mardis E."/>
            <person name="Dante M."/>
            <person name="Pepin K."/>
            <person name="Hillier L."/>
            <person name="Nelson J."/>
            <person name="Spieth J."/>
            <person name="Ryan E."/>
            <person name="Andrews S."/>
            <person name="Geisel C."/>
            <person name="Layman D."/>
            <person name="Du H."/>
            <person name="Ali J."/>
            <person name="Berghoff A."/>
            <person name="Jones K."/>
            <person name="Drone K."/>
            <person name="Cotton M."/>
            <person name="Joshu C."/>
            <person name="Antonoiu B."/>
            <person name="Zidanic M."/>
            <person name="Strong C."/>
            <person name="Sun H."/>
            <person name="Lamar B."/>
            <person name="Yordan C."/>
            <person name="Ma P."/>
            <person name="Zhong J."/>
            <person name="Preston R."/>
            <person name="Vil D."/>
            <person name="Shekher M."/>
            <person name="Matero A."/>
            <person name="Shah R."/>
            <person name="Swaby I.K."/>
            <person name="O'Shaughnessy A."/>
            <person name="Rodriguez M."/>
            <person name="Hoffmann J."/>
            <person name="Till S."/>
            <person name="Granat S."/>
            <person name="Shohdy N."/>
            <person name="Hasegawa A."/>
            <person name="Hameed A."/>
            <person name="Lodhi M."/>
            <person name="Johnson A."/>
            <person name="Chen E."/>
            <person name="Marra M."/>
            <person name="Martienssen R."/>
            <person name="McCombie W.R."/>
        </authorList>
    </citation>
    <scope>NUCLEOTIDE SEQUENCE [LARGE SCALE GENOMIC DNA]</scope>
    <source>
        <strain>cv. Columbia</strain>
    </source>
</reference>
<dbReference type="SUPFAM" id="SSF50249">
    <property type="entry name" value="Nucleic acid-binding proteins"/>
    <property type="match status" value="1"/>
</dbReference>
<protein>
    <submittedName>
        <fullName evidence="2">T3E15.12 protein</fullName>
    </submittedName>
</protein>